<feature type="compositionally biased region" description="Polar residues" evidence="1">
    <location>
        <begin position="167"/>
        <end position="176"/>
    </location>
</feature>
<protein>
    <submittedName>
        <fullName evidence="2">Uncharacterized protein</fullName>
    </submittedName>
</protein>
<feature type="region of interest" description="Disordered" evidence="1">
    <location>
        <begin position="164"/>
        <end position="202"/>
    </location>
</feature>
<proteinExistence type="predicted"/>
<dbReference type="EMBL" id="CALNXI010001546">
    <property type="protein sequence ID" value="CAH3171778.1"/>
    <property type="molecule type" value="Genomic_DNA"/>
</dbReference>
<evidence type="ECO:0000256" key="1">
    <source>
        <dbReference type="SAM" id="MobiDB-lite"/>
    </source>
</evidence>
<reference evidence="2 3" key="1">
    <citation type="submission" date="2022-05" db="EMBL/GenBank/DDBJ databases">
        <authorList>
            <consortium name="Genoscope - CEA"/>
            <person name="William W."/>
        </authorList>
    </citation>
    <scope>NUCLEOTIDE SEQUENCE [LARGE SCALE GENOMIC DNA]</scope>
</reference>
<dbReference type="Proteomes" id="UP001159427">
    <property type="component" value="Unassembled WGS sequence"/>
</dbReference>
<feature type="non-terminal residue" evidence="2">
    <location>
        <position position="1"/>
    </location>
</feature>
<sequence length="275" mass="30696">AVEDINGKVLGELNRETVKELGVKQIGRQLALLKMIKKRTQEQQASSLSPSAVMKEKITLKDKATWTAAQKTSYNIKEPKKLRPENKKIYLKTSERKKPQLEELCTKLAQYCAIPEIGFGYGLLPSKAIMQLTTSDTTCEYLVKGHWFHILLLKSDHKPAKRARISPKTSFLSQNMSTSDSDTEEISDSQTSTDEPSSSVADISPKSAKIAVVTAFQGNCLQDLTLKAHIILLAKKLGVRHRSKGKYELIEPLAKELFNQGYVKSQDDGDVNFKS</sequence>
<evidence type="ECO:0000313" key="3">
    <source>
        <dbReference type="Proteomes" id="UP001159427"/>
    </source>
</evidence>
<dbReference type="InterPro" id="IPR013761">
    <property type="entry name" value="SAM/pointed_sf"/>
</dbReference>
<gene>
    <name evidence="2" type="ORF">PEVE_00008049</name>
</gene>
<organism evidence="2 3">
    <name type="scientific">Porites evermanni</name>
    <dbReference type="NCBI Taxonomy" id="104178"/>
    <lineage>
        <taxon>Eukaryota</taxon>
        <taxon>Metazoa</taxon>
        <taxon>Cnidaria</taxon>
        <taxon>Anthozoa</taxon>
        <taxon>Hexacorallia</taxon>
        <taxon>Scleractinia</taxon>
        <taxon>Fungiina</taxon>
        <taxon>Poritidae</taxon>
        <taxon>Porites</taxon>
    </lineage>
</organism>
<evidence type="ECO:0000313" key="2">
    <source>
        <dbReference type="EMBL" id="CAH3171778.1"/>
    </source>
</evidence>
<keyword evidence="3" id="KW-1185">Reference proteome</keyword>
<comment type="caution">
    <text evidence="2">The sequence shown here is derived from an EMBL/GenBank/DDBJ whole genome shotgun (WGS) entry which is preliminary data.</text>
</comment>
<dbReference type="Gene3D" id="1.10.150.50">
    <property type="entry name" value="Transcription Factor, Ets-1"/>
    <property type="match status" value="1"/>
</dbReference>
<accession>A0ABN8R1S4</accession>
<name>A0ABN8R1S4_9CNID</name>